<evidence type="ECO:0000256" key="4">
    <source>
        <dbReference type="ARBA" id="ARBA00022454"/>
    </source>
</evidence>
<keyword evidence="9 12" id="KW-0469">Meiosis</keyword>
<dbReference type="CDD" id="cd22667">
    <property type="entry name" value="FHA_NBN"/>
    <property type="match status" value="1"/>
</dbReference>
<keyword evidence="5 12" id="KW-0227">DNA damage</keyword>
<organism evidence="15 16">
    <name type="scientific">Aldrovandia affinis</name>
    <dbReference type="NCBI Taxonomy" id="143900"/>
    <lineage>
        <taxon>Eukaryota</taxon>
        <taxon>Metazoa</taxon>
        <taxon>Chordata</taxon>
        <taxon>Craniata</taxon>
        <taxon>Vertebrata</taxon>
        <taxon>Euteleostomi</taxon>
        <taxon>Actinopterygii</taxon>
        <taxon>Neopterygii</taxon>
        <taxon>Teleostei</taxon>
        <taxon>Notacanthiformes</taxon>
        <taxon>Halosauridae</taxon>
        <taxon>Aldrovandia</taxon>
    </lineage>
</organism>
<dbReference type="InterPro" id="IPR008984">
    <property type="entry name" value="SMAD_FHA_dom_sf"/>
</dbReference>
<evidence type="ECO:0000256" key="6">
    <source>
        <dbReference type="ARBA" id="ARBA00022895"/>
    </source>
</evidence>
<dbReference type="SMART" id="SM00240">
    <property type="entry name" value="FHA"/>
    <property type="match status" value="1"/>
</dbReference>
<feature type="compositionally biased region" description="Basic and acidic residues" evidence="13">
    <location>
        <begin position="532"/>
        <end position="543"/>
    </location>
</feature>
<dbReference type="FunFam" id="2.60.200.20:FF:000017">
    <property type="entry name" value="Nibrin"/>
    <property type="match status" value="1"/>
</dbReference>
<feature type="compositionally biased region" description="Basic and acidic residues" evidence="13">
    <location>
        <begin position="719"/>
        <end position="743"/>
    </location>
</feature>
<comment type="subunit">
    <text evidence="12">Component of the MRN complex.</text>
</comment>
<dbReference type="InterPro" id="IPR013908">
    <property type="entry name" value="Nibrin_C"/>
</dbReference>
<dbReference type="Gene3D" id="3.40.50.10190">
    <property type="entry name" value="BRCT domain"/>
    <property type="match status" value="1"/>
</dbReference>
<evidence type="ECO:0000256" key="13">
    <source>
        <dbReference type="SAM" id="MobiDB-lite"/>
    </source>
</evidence>
<comment type="similarity">
    <text evidence="11">Belongs to the Nibrin family.</text>
</comment>
<proteinExistence type="inferred from homology"/>
<dbReference type="Pfam" id="PF00498">
    <property type="entry name" value="FHA"/>
    <property type="match status" value="1"/>
</dbReference>
<dbReference type="FunFam" id="3.40.50.10980:FF:000001">
    <property type="entry name" value="Nibrin"/>
    <property type="match status" value="1"/>
</dbReference>
<dbReference type="PANTHER" id="PTHR12162:SF0">
    <property type="entry name" value="NIBRIN"/>
    <property type="match status" value="1"/>
</dbReference>
<keyword evidence="8 12" id="KW-0539">Nucleus</keyword>
<comment type="caution">
    <text evidence="15">The sequence shown here is derived from an EMBL/GenBank/DDBJ whole genome shotgun (WGS) entry which is preliminary data.</text>
</comment>
<comment type="subcellular location">
    <subcellularLocation>
        <location evidence="2">Chromosome</location>
        <location evidence="2">Telomere</location>
    </subcellularLocation>
    <subcellularLocation>
        <location evidence="1">Nucleus</location>
        <location evidence="1">PML body</location>
    </subcellularLocation>
</comment>
<dbReference type="InterPro" id="IPR000253">
    <property type="entry name" value="FHA_dom"/>
</dbReference>
<evidence type="ECO:0000256" key="10">
    <source>
        <dbReference type="ARBA" id="ARBA00023306"/>
    </source>
</evidence>
<dbReference type="GO" id="GO:0000781">
    <property type="term" value="C:chromosome, telomeric region"/>
    <property type="evidence" value="ECO:0007669"/>
    <property type="project" value="UniProtKB-SubCell"/>
</dbReference>
<name>A0AAD7T061_9TELE</name>
<evidence type="ECO:0000256" key="5">
    <source>
        <dbReference type="ARBA" id="ARBA00022763"/>
    </source>
</evidence>
<comment type="function">
    <text evidence="12">Component of the MRN complex, which plays a central role in double-strand break (DSB) repair, DNA recombination, maintenance of telomere integrity and meiosis. The MRN complex is involved in the repair of DNA double-strand breaks (DSBs) via homologous recombination (HR), an error-free mechanism which primarily occurs during S and G2 phases. The complex (1) mediates the end resection of damaged DNA, which generates proper single-stranded DNA, a key initial steps in HR, and is (2) required for the recruitment of other repair factors and efficient activation of ATM and ATR upon DNA damage. The MRN complex possesses single-strand endonuclease activity and double-strand-specific 3'-5' exonuclease activity, which are provided by MRE11, to initiate end resection, which is required for single-strand invasion and recombination. Within the MRN complex, nbn acts as a protein-protein adapter, which specifically recognizes and binds phosphorylated proteins, promoting their recruitment to DNA damage sites. Recruits mre11 and rad50 components of the MRN complex to DSBs in response to DNA damage. Promotes the recruitment of PI3/PI4-kinase family members atm, atr, and probably DNA-PKcs to the DNA damage sites, activating their functions. Mediates the recruitment of phosphorylated rbbp8/CtIP to DSBs, leading to cooperation between the MRN complex and rbbp8/CtIP to initiate end resection.</text>
</comment>
<evidence type="ECO:0000256" key="12">
    <source>
        <dbReference type="PIRNR" id="PIRNR011869"/>
    </source>
</evidence>
<evidence type="ECO:0000256" key="2">
    <source>
        <dbReference type="ARBA" id="ARBA00004574"/>
    </source>
</evidence>
<feature type="compositionally biased region" description="Basic and acidic residues" evidence="13">
    <location>
        <begin position="591"/>
        <end position="601"/>
    </location>
</feature>
<dbReference type="Pfam" id="PF16508">
    <property type="entry name" value="NIBRIN_BRCT_II"/>
    <property type="match status" value="1"/>
</dbReference>
<accession>A0AAD7T061</accession>
<dbReference type="GO" id="GO:0030870">
    <property type="term" value="C:Mre11 complex"/>
    <property type="evidence" value="ECO:0007669"/>
    <property type="project" value="InterPro"/>
</dbReference>
<dbReference type="GO" id="GO:0051321">
    <property type="term" value="P:meiotic cell cycle"/>
    <property type="evidence" value="ECO:0007669"/>
    <property type="project" value="UniProtKB-KW"/>
</dbReference>
<dbReference type="GO" id="GO:0003684">
    <property type="term" value="F:damaged DNA binding"/>
    <property type="evidence" value="ECO:0007669"/>
    <property type="project" value="TreeGrafter"/>
</dbReference>
<dbReference type="SUPFAM" id="SSF49879">
    <property type="entry name" value="SMAD/FHA domain"/>
    <property type="match status" value="1"/>
</dbReference>
<dbReference type="InterPro" id="IPR040227">
    <property type="entry name" value="Nibrin-rel"/>
</dbReference>
<feature type="region of interest" description="Disordered" evidence="13">
    <location>
        <begin position="719"/>
        <end position="753"/>
    </location>
</feature>
<keyword evidence="6 12" id="KW-0779">Telomere</keyword>
<dbReference type="SMART" id="SM01348">
    <property type="entry name" value="Nbs1_C"/>
    <property type="match status" value="1"/>
</dbReference>
<dbReference type="InterPro" id="IPR036420">
    <property type="entry name" value="BRCT_dom_sf"/>
</dbReference>
<evidence type="ECO:0000313" key="16">
    <source>
        <dbReference type="Proteomes" id="UP001221898"/>
    </source>
</evidence>
<feature type="region of interest" description="Disordered" evidence="13">
    <location>
        <begin position="380"/>
        <end position="649"/>
    </location>
</feature>
<dbReference type="Gene3D" id="3.40.50.10980">
    <property type="entry name" value="Nibrin, BRCT2 domain"/>
    <property type="match status" value="1"/>
</dbReference>
<dbReference type="Proteomes" id="UP001221898">
    <property type="component" value="Unassembled WGS sequence"/>
</dbReference>
<protein>
    <recommendedName>
        <fullName evidence="3 12">Nibrin</fullName>
    </recommendedName>
</protein>
<gene>
    <name evidence="15" type="ORF">AAFF_G00164260</name>
</gene>
<dbReference type="GO" id="GO:0000723">
    <property type="term" value="P:telomere maintenance"/>
    <property type="evidence" value="ECO:0007669"/>
    <property type="project" value="InterPro"/>
</dbReference>
<dbReference type="EMBL" id="JAINUG010000022">
    <property type="protein sequence ID" value="KAJ8411618.1"/>
    <property type="molecule type" value="Genomic_DNA"/>
</dbReference>
<evidence type="ECO:0000256" key="1">
    <source>
        <dbReference type="ARBA" id="ARBA00004322"/>
    </source>
</evidence>
<feature type="compositionally biased region" description="Basic and acidic residues" evidence="13">
    <location>
        <begin position="388"/>
        <end position="398"/>
    </location>
</feature>
<evidence type="ECO:0000256" key="8">
    <source>
        <dbReference type="ARBA" id="ARBA00023242"/>
    </source>
</evidence>
<dbReference type="Pfam" id="PF00533">
    <property type="entry name" value="BRCT"/>
    <property type="match status" value="1"/>
</dbReference>
<feature type="compositionally biased region" description="Basic and acidic residues" evidence="13">
    <location>
        <begin position="629"/>
        <end position="649"/>
    </location>
</feature>
<dbReference type="PANTHER" id="PTHR12162">
    <property type="entry name" value="NIBRIN-RELATED"/>
    <property type="match status" value="1"/>
</dbReference>
<feature type="compositionally biased region" description="Low complexity" evidence="13">
    <location>
        <begin position="457"/>
        <end position="467"/>
    </location>
</feature>
<evidence type="ECO:0000259" key="14">
    <source>
        <dbReference type="PROSITE" id="PS50006"/>
    </source>
</evidence>
<sequence length="753" mass="82197">MWKLNPVGAGGESYYLLPDAQYVVGRKNCEVLLQDDQSISRVHANLAVSARNSNQNEPPAFSVKDSSKYGTFVNEERLTNDTPTVLKSGDRLTFGVFNSKFRVEYEPLVVCSSCVDSAGKADLLQAVQLLGGHMVNNWTQDCTHLVMSSVKVTIKTICALVCCRPIVKPEFFFELRRALQQKLPPPKAENFCPEIDEPTLNKEDVDLNVRPERRSLFRGKTFIFLNAKQQKRLSAAVSFGGGRSQLLEEGSLPVSILGSPGSRVVDAATGNSQTLLPASTKKWSDDVGGVLHRKGLRFIAESEIGLATIYISTDIYCNPLSKMDSETVRTKAMIPSATMSQNMTVDETVLPVASQNITAYAPNTEPSQSVSSLCRMGTSGLSAVSETPVKEQRSDRPSRKGATANDSPTPCTTAKTVMSSYSTDGGASPVVPREKASLTARPKCDNPTALKSPLTEQKQSSPQKQSSLTNYFQSVSKKRTREGSDPADQCEAKHSKVGPEEEEPSEPCFAPPAPRGQSDGPGPGPGPGPSRESQRDRPVREASQRPTSIKRKEIASPQPAEEMDMDDLELIMSQPMEGLESQAATSKKRRLEPAAEIKEEEVFFTGASNPDEGTEVLMQRGEPGPKSTSVKEEAEDPRAAVKGENGEDLPKSLLLVQFTSLVVGDPLRPRPSALQPLDSNRNNFKKFRKVPVPGTQGLPNIIGGSDLVAHNKAKNSELEEWLRESAEEDQHNKRDEAVGDDLFRYNPKPSKRR</sequence>
<keyword evidence="16" id="KW-1185">Reference proteome</keyword>
<keyword evidence="7 12" id="KW-0234">DNA repair</keyword>
<dbReference type="GO" id="GO:0007095">
    <property type="term" value="P:mitotic G2 DNA damage checkpoint signaling"/>
    <property type="evidence" value="ECO:0007669"/>
    <property type="project" value="InterPro"/>
</dbReference>
<dbReference type="InterPro" id="IPR001357">
    <property type="entry name" value="BRCT_dom"/>
</dbReference>
<dbReference type="GO" id="GO:0016605">
    <property type="term" value="C:PML body"/>
    <property type="evidence" value="ECO:0007669"/>
    <property type="project" value="UniProtKB-SubCell"/>
</dbReference>
<evidence type="ECO:0000256" key="9">
    <source>
        <dbReference type="ARBA" id="ARBA00023254"/>
    </source>
</evidence>
<feature type="domain" description="FHA" evidence="14">
    <location>
        <begin position="22"/>
        <end position="78"/>
    </location>
</feature>
<keyword evidence="4" id="KW-0158">Chromosome</keyword>
<dbReference type="CDD" id="cd17741">
    <property type="entry name" value="BRCT_nibrin"/>
    <property type="match status" value="1"/>
</dbReference>
<keyword evidence="10 12" id="KW-0131">Cell cycle</keyword>
<dbReference type="Gene3D" id="2.60.200.20">
    <property type="match status" value="1"/>
</dbReference>
<reference evidence="15" key="1">
    <citation type="journal article" date="2023" name="Science">
        <title>Genome structures resolve the early diversification of teleost fishes.</title>
        <authorList>
            <person name="Parey E."/>
            <person name="Louis A."/>
            <person name="Montfort J."/>
            <person name="Bouchez O."/>
            <person name="Roques C."/>
            <person name="Iampietro C."/>
            <person name="Lluch J."/>
            <person name="Castinel A."/>
            <person name="Donnadieu C."/>
            <person name="Desvignes T."/>
            <person name="Floi Bucao C."/>
            <person name="Jouanno E."/>
            <person name="Wen M."/>
            <person name="Mejri S."/>
            <person name="Dirks R."/>
            <person name="Jansen H."/>
            <person name="Henkel C."/>
            <person name="Chen W.J."/>
            <person name="Zahm M."/>
            <person name="Cabau C."/>
            <person name="Klopp C."/>
            <person name="Thompson A.W."/>
            <person name="Robinson-Rechavi M."/>
            <person name="Braasch I."/>
            <person name="Lecointre G."/>
            <person name="Bobe J."/>
            <person name="Postlethwait J.H."/>
            <person name="Berthelot C."/>
            <person name="Roest Crollius H."/>
            <person name="Guiguen Y."/>
        </authorList>
    </citation>
    <scope>NUCLEOTIDE SEQUENCE</scope>
    <source>
        <strain evidence="15">NC1722</strain>
    </source>
</reference>
<dbReference type="PROSITE" id="PS50006">
    <property type="entry name" value="FHA_DOMAIN"/>
    <property type="match status" value="1"/>
</dbReference>
<dbReference type="GO" id="GO:0000724">
    <property type="term" value="P:double-strand break repair via homologous recombination"/>
    <property type="evidence" value="ECO:0007669"/>
    <property type="project" value="TreeGrafter"/>
</dbReference>
<dbReference type="Pfam" id="PF08599">
    <property type="entry name" value="Nbs1_C"/>
    <property type="match status" value="1"/>
</dbReference>
<dbReference type="PIRSF" id="PIRSF011869">
    <property type="entry name" value="Nibrin_animal"/>
    <property type="match status" value="1"/>
</dbReference>
<feature type="compositionally biased region" description="Polar residues" evidence="13">
    <location>
        <begin position="404"/>
        <end position="425"/>
    </location>
</feature>
<evidence type="ECO:0000256" key="3">
    <source>
        <dbReference type="ARBA" id="ARBA00020013"/>
    </source>
</evidence>
<dbReference type="SUPFAM" id="SSF52113">
    <property type="entry name" value="BRCT domain"/>
    <property type="match status" value="1"/>
</dbReference>
<evidence type="ECO:0000256" key="7">
    <source>
        <dbReference type="ARBA" id="ARBA00023204"/>
    </source>
</evidence>
<dbReference type="InterPro" id="IPR043014">
    <property type="entry name" value="Nibrin_BRCT2_sf"/>
</dbReference>
<feature type="compositionally biased region" description="Basic and acidic residues" evidence="13">
    <location>
        <begin position="490"/>
        <end position="499"/>
    </location>
</feature>
<dbReference type="InterPro" id="IPR032429">
    <property type="entry name" value="Nibrin_BRCT2"/>
</dbReference>
<evidence type="ECO:0000256" key="11">
    <source>
        <dbReference type="ARBA" id="ARBA00044757"/>
    </source>
</evidence>
<dbReference type="InterPro" id="IPR016592">
    <property type="entry name" value="Nibrin_met"/>
</dbReference>
<dbReference type="AlphaFoldDB" id="A0AAD7T061"/>
<evidence type="ECO:0000313" key="15">
    <source>
        <dbReference type="EMBL" id="KAJ8411618.1"/>
    </source>
</evidence>